<feature type="transmembrane region" description="Helical" evidence="9">
    <location>
        <begin position="20"/>
        <end position="42"/>
    </location>
</feature>
<keyword evidence="9" id="KW-0812">Transmembrane</keyword>
<dbReference type="InterPro" id="IPR050980">
    <property type="entry name" value="2C_sensor_his_kinase"/>
</dbReference>
<dbReference type="EC" id="2.7.13.3" evidence="3"/>
<keyword evidence="9" id="KW-1133">Transmembrane helix</keyword>
<evidence type="ECO:0000256" key="8">
    <source>
        <dbReference type="ARBA" id="ARBA00023012"/>
    </source>
</evidence>
<dbReference type="EMBL" id="CP170721">
    <property type="protein sequence ID" value="XIA17171.1"/>
    <property type="molecule type" value="Genomic_DNA"/>
</dbReference>
<dbReference type="PANTHER" id="PTHR44936">
    <property type="entry name" value="SENSOR PROTEIN CREC"/>
    <property type="match status" value="1"/>
</dbReference>
<evidence type="ECO:0000256" key="1">
    <source>
        <dbReference type="ARBA" id="ARBA00000085"/>
    </source>
</evidence>
<evidence type="ECO:0000259" key="10">
    <source>
        <dbReference type="PROSITE" id="PS50109"/>
    </source>
</evidence>
<evidence type="ECO:0000256" key="4">
    <source>
        <dbReference type="ARBA" id="ARBA00022475"/>
    </source>
</evidence>
<dbReference type="PANTHER" id="PTHR44936:SF9">
    <property type="entry name" value="SENSOR PROTEIN CREC"/>
    <property type="match status" value="1"/>
</dbReference>
<dbReference type="GO" id="GO:0005886">
    <property type="term" value="C:plasma membrane"/>
    <property type="evidence" value="ECO:0007669"/>
    <property type="project" value="UniProtKB-SubCell"/>
</dbReference>
<proteinExistence type="predicted"/>
<dbReference type="CDD" id="cd00082">
    <property type="entry name" value="HisKA"/>
    <property type="match status" value="1"/>
</dbReference>
<protein>
    <recommendedName>
        <fullName evidence="3">histidine kinase</fullName>
        <ecNumber evidence="3">2.7.13.3</ecNumber>
    </recommendedName>
</protein>
<sequence length="349" mass="38025">MNSRVSNAITFRTGAFKRRIAWVFGLQFVALLIIGAMGIFNVAPWEAVIVLILITTVLACLAAQHEWVQIRSLARLMAGWNDARPDPEAFHPQRLSRRTDADVASLARGLHGFATRIAGYGQRERNFTRDASHELRSPLTVIRMSVDMLVDEQGLSDFGSRSVRRIKRASRELEMLVEALLVLARDAGTPVDTERFVVNDVLQGELQAAREMLCGRPIELRLEQPATFALDSSPRVFSVLCWQLLRNACQQAERGSVVVSVEPGMVSVRNLAPAKGAGDADADADADAVADADAGAPGADRHGFELAIARQISDRFGWPLELQTHAGGESIARIRFPDALPAGGQSPNA</sequence>
<evidence type="ECO:0000256" key="2">
    <source>
        <dbReference type="ARBA" id="ARBA00004651"/>
    </source>
</evidence>
<evidence type="ECO:0000256" key="3">
    <source>
        <dbReference type="ARBA" id="ARBA00012438"/>
    </source>
</evidence>
<dbReference type="InterPro" id="IPR005467">
    <property type="entry name" value="His_kinase_dom"/>
</dbReference>
<dbReference type="PROSITE" id="PS50109">
    <property type="entry name" value="HIS_KIN"/>
    <property type="match status" value="1"/>
</dbReference>
<dbReference type="SUPFAM" id="SSF47384">
    <property type="entry name" value="Homodimeric domain of signal transducing histidine kinase"/>
    <property type="match status" value="1"/>
</dbReference>
<accession>A0AB74UR68</accession>
<dbReference type="GO" id="GO:0000155">
    <property type="term" value="F:phosphorelay sensor kinase activity"/>
    <property type="evidence" value="ECO:0007669"/>
    <property type="project" value="InterPro"/>
</dbReference>
<keyword evidence="8" id="KW-0902">Two-component regulatory system</keyword>
<evidence type="ECO:0000256" key="6">
    <source>
        <dbReference type="ARBA" id="ARBA00022679"/>
    </source>
</evidence>
<dbReference type="AlphaFoldDB" id="A0AB74UR68"/>
<comment type="subcellular location">
    <subcellularLocation>
        <location evidence="2">Cell membrane</location>
        <topology evidence="2">Multi-pass membrane protein</topology>
    </subcellularLocation>
</comment>
<dbReference type="Pfam" id="PF00512">
    <property type="entry name" value="HisKA"/>
    <property type="match status" value="1"/>
</dbReference>
<dbReference type="InterPro" id="IPR036890">
    <property type="entry name" value="HATPase_C_sf"/>
</dbReference>
<dbReference type="SUPFAM" id="SSF55874">
    <property type="entry name" value="ATPase domain of HSP90 chaperone/DNA topoisomerase II/histidine kinase"/>
    <property type="match status" value="1"/>
</dbReference>
<feature type="transmembrane region" description="Helical" evidence="9">
    <location>
        <begin position="48"/>
        <end position="68"/>
    </location>
</feature>
<dbReference type="RefSeq" id="WP_395117049.1">
    <property type="nucleotide sequence ID" value="NZ_CP170721.1"/>
</dbReference>
<dbReference type="SMART" id="SM00388">
    <property type="entry name" value="HisKA"/>
    <property type="match status" value="1"/>
</dbReference>
<keyword evidence="9" id="KW-0472">Membrane</keyword>
<comment type="catalytic activity">
    <reaction evidence="1">
        <text>ATP + protein L-histidine = ADP + protein N-phospho-L-histidine.</text>
        <dbReference type="EC" id="2.7.13.3"/>
    </reaction>
</comment>
<keyword evidence="5" id="KW-0597">Phosphoprotein</keyword>
<evidence type="ECO:0000313" key="11">
    <source>
        <dbReference type="EMBL" id="XIA17171.1"/>
    </source>
</evidence>
<name>A0AB74UR68_9GAMM</name>
<keyword evidence="4" id="KW-1003">Cell membrane</keyword>
<feature type="domain" description="Histidine kinase" evidence="10">
    <location>
        <begin position="130"/>
        <end position="340"/>
    </location>
</feature>
<evidence type="ECO:0000256" key="9">
    <source>
        <dbReference type="SAM" id="Phobius"/>
    </source>
</evidence>
<dbReference type="InterPro" id="IPR036097">
    <property type="entry name" value="HisK_dim/P_sf"/>
</dbReference>
<organism evidence="11">
    <name type="scientific">Rhodanobacter sp. FW102-FHT14D07</name>
    <dbReference type="NCBI Taxonomy" id="3351462"/>
    <lineage>
        <taxon>Bacteria</taxon>
        <taxon>Pseudomonadati</taxon>
        <taxon>Pseudomonadota</taxon>
        <taxon>Gammaproteobacteria</taxon>
        <taxon>Lysobacterales</taxon>
        <taxon>Rhodanobacteraceae</taxon>
        <taxon>Rhodanobacter</taxon>
    </lineage>
</organism>
<evidence type="ECO:0000256" key="5">
    <source>
        <dbReference type="ARBA" id="ARBA00022553"/>
    </source>
</evidence>
<dbReference type="Gene3D" id="3.30.565.10">
    <property type="entry name" value="Histidine kinase-like ATPase, C-terminal domain"/>
    <property type="match status" value="1"/>
</dbReference>
<reference evidence="11" key="1">
    <citation type="submission" date="2024-10" db="EMBL/GenBank/DDBJ databases">
        <authorList>
            <person name="Lesea H.P."/>
            <person name="Kuehl J.V."/>
            <person name="Chandonia J.-M."/>
        </authorList>
    </citation>
    <scope>NUCLEOTIDE SEQUENCE</scope>
    <source>
        <strain evidence="11">FW102-FHT14D07</strain>
    </source>
</reference>
<gene>
    <name evidence="11" type="ORF">ACFYG5_11390</name>
</gene>
<dbReference type="Gene3D" id="1.10.287.130">
    <property type="match status" value="1"/>
</dbReference>
<keyword evidence="7 11" id="KW-0418">Kinase</keyword>
<dbReference type="InterPro" id="IPR003661">
    <property type="entry name" value="HisK_dim/P_dom"/>
</dbReference>
<keyword evidence="6" id="KW-0808">Transferase</keyword>
<evidence type="ECO:0000256" key="7">
    <source>
        <dbReference type="ARBA" id="ARBA00022777"/>
    </source>
</evidence>